<dbReference type="AlphaFoldDB" id="A0AAV7LCX0"/>
<evidence type="ECO:0000313" key="2">
    <source>
        <dbReference type="EMBL" id="KAJ1089427.1"/>
    </source>
</evidence>
<evidence type="ECO:0000313" key="3">
    <source>
        <dbReference type="Proteomes" id="UP001066276"/>
    </source>
</evidence>
<comment type="caution">
    <text evidence="2">The sequence shown here is derived from an EMBL/GenBank/DDBJ whole genome shotgun (WGS) entry which is preliminary data.</text>
</comment>
<protein>
    <submittedName>
        <fullName evidence="2">Uncharacterized protein</fullName>
    </submittedName>
</protein>
<keyword evidence="3" id="KW-1185">Reference proteome</keyword>
<feature type="compositionally biased region" description="Basic and acidic residues" evidence="1">
    <location>
        <begin position="35"/>
        <end position="52"/>
    </location>
</feature>
<sequence>MPNAQGVLPLPSSPTWYLDPGNNGLPDGGGVFKSPDTHNVRMPPERRSETTKEGPTVMVKKETTTPGASYGGDEQEAAGR</sequence>
<dbReference type="Proteomes" id="UP001066276">
    <property type="component" value="Chromosome 11"/>
</dbReference>
<proteinExistence type="predicted"/>
<organism evidence="2 3">
    <name type="scientific">Pleurodeles waltl</name>
    <name type="common">Iberian ribbed newt</name>
    <dbReference type="NCBI Taxonomy" id="8319"/>
    <lineage>
        <taxon>Eukaryota</taxon>
        <taxon>Metazoa</taxon>
        <taxon>Chordata</taxon>
        <taxon>Craniata</taxon>
        <taxon>Vertebrata</taxon>
        <taxon>Euteleostomi</taxon>
        <taxon>Amphibia</taxon>
        <taxon>Batrachia</taxon>
        <taxon>Caudata</taxon>
        <taxon>Salamandroidea</taxon>
        <taxon>Salamandridae</taxon>
        <taxon>Pleurodelinae</taxon>
        <taxon>Pleurodeles</taxon>
    </lineage>
</organism>
<reference evidence="2" key="1">
    <citation type="journal article" date="2022" name="bioRxiv">
        <title>Sequencing and chromosome-scale assembly of the giantPleurodeles waltlgenome.</title>
        <authorList>
            <person name="Brown T."/>
            <person name="Elewa A."/>
            <person name="Iarovenko S."/>
            <person name="Subramanian E."/>
            <person name="Araus A.J."/>
            <person name="Petzold A."/>
            <person name="Susuki M."/>
            <person name="Suzuki K.-i.T."/>
            <person name="Hayashi T."/>
            <person name="Toyoda A."/>
            <person name="Oliveira C."/>
            <person name="Osipova E."/>
            <person name="Leigh N.D."/>
            <person name="Simon A."/>
            <person name="Yun M.H."/>
        </authorList>
    </citation>
    <scope>NUCLEOTIDE SEQUENCE</scope>
    <source>
        <strain evidence="2">20211129_DDA</strain>
        <tissue evidence="2">Liver</tissue>
    </source>
</reference>
<evidence type="ECO:0000256" key="1">
    <source>
        <dbReference type="SAM" id="MobiDB-lite"/>
    </source>
</evidence>
<gene>
    <name evidence="2" type="ORF">NDU88_002578</name>
</gene>
<name>A0AAV7LCX0_PLEWA</name>
<dbReference type="EMBL" id="JANPWB010000015">
    <property type="protein sequence ID" value="KAJ1089427.1"/>
    <property type="molecule type" value="Genomic_DNA"/>
</dbReference>
<accession>A0AAV7LCX0</accession>
<feature type="region of interest" description="Disordered" evidence="1">
    <location>
        <begin position="1"/>
        <end position="80"/>
    </location>
</feature>